<dbReference type="STRING" id="1260918.AWC06_07455"/>
<name>A0A1X1V447_9MYCO</name>
<dbReference type="InterPro" id="IPR035917">
    <property type="entry name" value="YjbQ-like_sf"/>
</dbReference>
<dbReference type="EMBL" id="LQOW01000005">
    <property type="protein sequence ID" value="ORV63832.1"/>
    <property type="molecule type" value="Genomic_DNA"/>
</dbReference>
<dbReference type="Proteomes" id="UP000194000">
    <property type="component" value="Unassembled WGS sequence"/>
</dbReference>
<dbReference type="PANTHER" id="PTHR30615:SF8">
    <property type="entry name" value="UPF0047 PROTEIN C4A8.02C"/>
    <property type="match status" value="1"/>
</dbReference>
<protein>
    <recommendedName>
        <fullName evidence="4">Secondary thiamine-phosphate synthase enzyme</fullName>
    </recommendedName>
</protein>
<proteinExistence type="inferred from homology"/>
<comment type="similarity">
    <text evidence="1">Belongs to the UPF0047 family.</text>
</comment>
<dbReference type="PANTHER" id="PTHR30615">
    <property type="entry name" value="UNCHARACTERIZED PROTEIN YJBQ-RELATED"/>
    <property type="match status" value="1"/>
</dbReference>
<dbReference type="NCBIfam" id="TIGR00149">
    <property type="entry name" value="TIGR00149_YjbQ"/>
    <property type="match status" value="1"/>
</dbReference>
<dbReference type="OrthoDB" id="9801725at2"/>
<evidence type="ECO:0008006" key="4">
    <source>
        <dbReference type="Google" id="ProtNLM"/>
    </source>
</evidence>
<evidence type="ECO:0000313" key="2">
    <source>
        <dbReference type="EMBL" id="ORV63832.1"/>
    </source>
</evidence>
<sequence>MDTDVLELDTSRRRIVDLTEQVRSFCASRADGGDGLCNVFVPHATAGVAIIETGAGSDDDLVDALERLLPRDERYRHAHGSPGHGADHVLPALVAPSVTVPVAGGEPLLGTWQSVVLVDLNRDNSRRSVRLSFVTA</sequence>
<dbReference type="InterPro" id="IPR001602">
    <property type="entry name" value="UPF0047_YjbQ-like"/>
</dbReference>
<dbReference type="Gene3D" id="2.60.120.460">
    <property type="entry name" value="YjbQ-like"/>
    <property type="match status" value="1"/>
</dbReference>
<keyword evidence="3" id="KW-1185">Reference proteome</keyword>
<dbReference type="SUPFAM" id="SSF111038">
    <property type="entry name" value="YjbQ-like"/>
    <property type="match status" value="1"/>
</dbReference>
<dbReference type="Pfam" id="PF01894">
    <property type="entry name" value="YjbQ"/>
    <property type="match status" value="1"/>
</dbReference>
<evidence type="ECO:0000313" key="3">
    <source>
        <dbReference type="Proteomes" id="UP000194000"/>
    </source>
</evidence>
<dbReference type="AlphaFoldDB" id="A0A1X1V447"/>
<evidence type="ECO:0000256" key="1">
    <source>
        <dbReference type="ARBA" id="ARBA00005534"/>
    </source>
</evidence>
<accession>A0A1X1V447</accession>
<dbReference type="PIRSF" id="PIRSF004681">
    <property type="entry name" value="UCP004681"/>
    <property type="match status" value="1"/>
</dbReference>
<comment type="caution">
    <text evidence="2">The sequence shown here is derived from an EMBL/GenBank/DDBJ whole genome shotgun (WGS) entry which is preliminary data.</text>
</comment>
<reference evidence="2 3" key="1">
    <citation type="submission" date="2016-01" db="EMBL/GenBank/DDBJ databases">
        <title>The new phylogeny of the genus Mycobacterium.</title>
        <authorList>
            <person name="Tarcisio F."/>
            <person name="Conor M."/>
            <person name="Antonella G."/>
            <person name="Elisabetta G."/>
            <person name="Giulia F.S."/>
            <person name="Sara T."/>
            <person name="Anna F."/>
            <person name="Clotilde B."/>
            <person name="Roberto B."/>
            <person name="Veronica D.S."/>
            <person name="Fabio R."/>
            <person name="Monica P."/>
            <person name="Olivier J."/>
            <person name="Enrico T."/>
            <person name="Nicola S."/>
        </authorList>
    </citation>
    <scope>NUCLEOTIDE SEQUENCE [LARGE SCALE GENOMIC DNA]</scope>
    <source>
        <strain evidence="2 3">DSM 45731</strain>
    </source>
</reference>
<gene>
    <name evidence="2" type="ORF">AWC06_07455</name>
</gene>
<organism evidence="2 3">
    <name type="scientific">Mycobacterium fragae</name>
    <dbReference type="NCBI Taxonomy" id="1260918"/>
    <lineage>
        <taxon>Bacteria</taxon>
        <taxon>Bacillati</taxon>
        <taxon>Actinomycetota</taxon>
        <taxon>Actinomycetes</taxon>
        <taxon>Mycobacteriales</taxon>
        <taxon>Mycobacteriaceae</taxon>
        <taxon>Mycobacterium</taxon>
    </lineage>
</organism>
<dbReference type="PROSITE" id="PS01314">
    <property type="entry name" value="UPF0047"/>
    <property type="match status" value="1"/>
</dbReference>